<dbReference type="RefSeq" id="WP_248824340.1">
    <property type="nucleotide sequence ID" value="NZ_JALKFT010000007.1"/>
</dbReference>
<evidence type="ECO:0000256" key="1">
    <source>
        <dbReference type="SAM" id="MobiDB-lite"/>
    </source>
</evidence>
<dbReference type="Pfam" id="PF02274">
    <property type="entry name" value="ADI"/>
    <property type="match status" value="1"/>
</dbReference>
<dbReference type="SUPFAM" id="SSF55909">
    <property type="entry name" value="Pentein"/>
    <property type="match status" value="1"/>
</dbReference>
<proteinExistence type="predicted"/>
<evidence type="ECO:0000313" key="3">
    <source>
        <dbReference type="Proteomes" id="UP001201873"/>
    </source>
</evidence>
<feature type="region of interest" description="Disordered" evidence="1">
    <location>
        <begin position="354"/>
        <end position="379"/>
    </location>
</feature>
<name>A0ABT0JX20_9ACTN</name>
<protein>
    <submittedName>
        <fullName evidence="2">Arginine deiminase family protein</fullName>
    </submittedName>
</protein>
<comment type="caution">
    <text evidence="2">The sequence shown here is derived from an EMBL/GenBank/DDBJ whole genome shotgun (WGS) entry which is preliminary data.</text>
</comment>
<dbReference type="Proteomes" id="UP001201873">
    <property type="component" value="Unassembled WGS sequence"/>
</dbReference>
<dbReference type="Gene3D" id="3.75.10.10">
    <property type="entry name" value="L-arginine/glycine Amidinotransferase, Chain A"/>
    <property type="match status" value="1"/>
</dbReference>
<keyword evidence="3" id="KW-1185">Reference proteome</keyword>
<gene>
    <name evidence="2" type="ORF">MXD59_09285</name>
</gene>
<accession>A0ABT0JX20</accession>
<dbReference type="EMBL" id="JALKFT010000007">
    <property type="protein sequence ID" value="MCK9875965.1"/>
    <property type="molecule type" value="Genomic_DNA"/>
</dbReference>
<sequence>MNGSVAPPAPTVPMVLVQSPTVVQPVETFVFRAGRPAYDPVRAAAESATARAALVELGVEPRSPAELLMTLPRSVLLELAARAVSADDDARLLAARDALRDWSVPALAPVVLRQPRLLVEAGAGGGVIGPRSGAGAERRDESYALRPLSGLMFPRDHYVDLGGAVAVGRLRRRERARETVVMAAVLRGLRGRSAEVRVPAPLYLAGGDVVTCGGVAILATGARTSPAVWGLLRPYLRASFTHVVRVRDELRRPAEPHLDHWLGLGPGIALVAADRLNAPAVVESRVVERPDPSGYGAADRGGGYRDPGYPGSGYADSGYASGGYASGGYEDVGYEGGGYEVGGHWGAGDGRAGFGGGEGSVDREKAGSEYGTEGLGGPDGVGIVGRETTLVDALRSIDLAVCPLAPEMVAAFAAGVFFLPAARLAAVGDEPAALVSTASAPWTEPVLARFGVHTIAVPFDEHHKHFGSLHRALNTVPEPRIPMPRQ</sequence>
<organism evidence="2 3">
    <name type="scientific">Frankia umida</name>
    <dbReference type="NCBI Taxonomy" id="573489"/>
    <lineage>
        <taxon>Bacteria</taxon>
        <taxon>Bacillati</taxon>
        <taxon>Actinomycetota</taxon>
        <taxon>Actinomycetes</taxon>
        <taxon>Frankiales</taxon>
        <taxon>Frankiaceae</taxon>
        <taxon>Frankia</taxon>
    </lineage>
</organism>
<reference evidence="2 3" key="1">
    <citation type="submission" date="2022-04" db="EMBL/GenBank/DDBJ databases">
        <title>Genome diversity in the genus Frankia.</title>
        <authorList>
            <person name="Carlos-Shanley C."/>
            <person name="Hahn D."/>
        </authorList>
    </citation>
    <scope>NUCLEOTIDE SEQUENCE [LARGE SCALE GENOMIC DNA]</scope>
    <source>
        <strain evidence="2 3">Ag45/Mut15</strain>
    </source>
</reference>
<evidence type="ECO:0000313" key="2">
    <source>
        <dbReference type="EMBL" id="MCK9875965.1"/>
    </source>
</evidence>